<dbReference type="RefSeq" id="WP_211316112.1">
    <property type="nucleotide sequence ID" value="NZ_OY782574.1"/>
</dbReference>
<dbReference type="SUPFAM" id="SSF82185">
    <property type="entry name" value="Histone H3 K4-specific methyltransferase SET7/9 N-terminal domain"/>
    <property type="match status" value="1"/>
</dbReference>
<feature type="transmembrane region" description="Helical" evidence="1">
    <location>
        <begin position="55"/>
        <end position="75"/>
    </location>
</feature>
<evidence type="ECO:0000313" key="2">
    <source>
        <dbReference type="EMBL" id="PTN08173.1"/>
    </source>
</evidence>
<accession>A0A2T5C0Q1</accession>
<keyword evidence="3" id="KW-1185">Reference proteome</keyword>
<keyword evidence="1" id="KW-0472">Membrane</keyword>
<evidence type="ECO:0008006" key="4">
    <source>
        <dbReference type="Google" id="ProtNLM"/>
    </source>
</evidence>
<evidence type="ECO:0000313" key="3">
    <source>
        <dbReference type="Proteomes" id="UP000243525"/>
    </source>
</evidence>
<organism evidence="2 3">
    <name type="scientific">Mangrovibacterium marinum</name>
    <dbReference type="NCBI Taxonomy" id="1639118"/>
    <lineage>
        <taxon>Bacteria</taxon>
        <taxon>Pseudomonadati</taxon>
        <taxon>Bacteroidota</taxon>
        <taxon>Bacteroidia</taxon>
        <taxon>Marinilabiliales</taxon>
        <taxon>Prolixibacteraceae</taxon>
        <taxon>Mangrovibacterium</taxon>
    </lineage>
</organism>
<dbReference type="AlphaFoldDB" id="A0A2T5C0Q1"/>
<gene>
    <name evidence="2" type="ORF">C8N47_11059</name>
</gene>
<proteinExistence type="predicted"/>
<dbReference type="Proteomes" id="UP000243525">
    <property type="component" value="Unassembled WGS sequence"/>
</dbReference>
<comment type="caution">
    <text evidence="2">The sequence shown here is derived from an EMBL/GenBank/DDBJ whole genome shotgun (WGS) entry which is preliminary data.</text>
</comment>
<evidence type="ECO:0000256" key="1">
    <source>
        <dbReference type="SAM" id="Phobius"/>
    </source>
</evidence>
<protein>
    <recommendedName>
        <fullName evidence="4">MORN repeat protein</fullName>
    </recommendedName>
</protein>
<dbReference type="EMBL" id="QAAD01000010">
    <property type="protein sequence ID" value="PTN08173.1"/>
    <property type="molecule type" value="Genomic_DNA"/>
</dbReference>
<keyword evidence="1" id="KW-0812">Transmembrane</keyword>
<keyword evidence="1" id="KW-1133">Transmembrane helix</keyword>
<name>A0A2T5C0Q1_9BACT</name>
<sequence length="202" mass="21994">MEMTRKGNCLNFSNCSKADRKEIIEVGVTEDFICPECESELIDIPAKKSGGKKGLVIIGAAAILALIGGGAFFALSGNQDEEILLDEPIQSVLPTETQTPEKAPVPQEIQAPAEAQEPAQSNSSLSLGFGNYKGETKNGKAHGMGTLYYTQHHLISTRDRQERYAAQGDYLVGEFYNGEIVQGKLYDKDNKQKETIIVGRPN</sequence>
<reference evidence="2 3" key="1">
    <citation type="submission" date="2018-04" db="EMBL/GenBank/DDBJ databases">
        <title>Genomic Encyclopedia of Archaeal and Bacterial Type Strains, Phase II (KMG-II): from individual species to whole genera.</title>
        <authorList>
            <person name="Goeker M."/>
        </authorList>
    </citation>
    <scope>NUCLEOTIDE SEQUENCE [LARGE SCALE GENOMIC DNA]</scope>
    <source>
        <strain evidence="2 3">DSM 28823</strain>
    </source>
</reference>